<dbReference type="PROSITE" id="PS50234">
    <property type="entry name" value="VWFA"/>
    <property type="match status" value="1"/>
</dbReference>
<dbReference type="InterPro" id="IPR019960">
    <property type="entry name" value="T1SS_VCA0849"/>
</dbReference>
<dbReference type="RefSeq" id="WP_198058134.1">
    <property type="nucleotide sequence ID" value="NZ_JAEDAF010000013.1"/>
</dbReference>
<dbReference type="Gene3D" id="2.150.10.10">
    <property type="entry name" value="Serralysin-like metalloprotease, C-terminal"/>
    <property type="match status" value="1"/>
</dbReference>
<evidence type="ECO:0000313" key="4">
    <source>
        <dbReference type="Proteomes" id="UP000651738"/>
    </source>
</evidence>
<dbReference type="NCBIfam" id="TIGR03661">
    <property type="entry name" value="T1SS_VCA0849"/>
    <property type="match status" value="1"/>
</dbReference>
<dbReference type="InterPro" id="IPR036465">
    <property type="entry name" value="vWFA_dom_sf"/>
</dbReference>
<protein>
    <submittedName>
        <fullName evidence="3">Ig-like domain-containing protein</fullName>
    </submittedName>
</protein>
<dbReference type="EMBL" id="JAEDAF010000013">
    <property type="protein sequence ID" value="MBH8581136.1"/>
    <property type="molecule type" value="Genomic_DNA"/>
</dbReference>
<evidence type="ECO:0000259" key="2">
    <source>
        <dbReference type="PROSITE" id="PS50234"/>
    </source>
</evidence>
<organism evidence="3 4">
    <name type="scientific">Bisbaumannia pacifica</name>
    <dbReference type="NCBI Taxonomy" id="77098"/>
    <lineage>
        <taxon>Bacteria</taxon>
        <taxon>Pseudomonadati</taxon>
        <taxon>Pseudomonadota</taxon>
        <taxon>Gammaproteobacteria</taxon>
        <taxon>Oceanospirillales</taxon>
        <taxon>Halomonadaceae</taxon>
        <taxon>Bisbaumannia</taxon>
    </lineage>
</organism>
<dbReference type="NCBIfam" id="NF012196">
    <property type="entry name" value="Ig_like_ice"/>
    <property type="match status" value="1"/>
</dbReference>
<feature type="domain" description="VWFA" evidence="2">
    <location>
        <begin position="269"/>
        <end position="444"/>
    </location>
</feature>
<proteinExistence type="predicted"/>
<accession>A0ABD4L6H9</accession>
<dbReference type="SUPFAM" id="SSF51120">
    <property type="entry name" value="beta-Roll"/>
    <property type="match status" value="1"/>
</dbReference>
<dbReference type="Proteomes" id="UP000651738">
    <property type="component" value="Unassembled WGS sequence"/>
</dbReference>
<feature type="non-terminal residue" evidence="3">
    <location>
        <position position="1"/>
    </location>
</feature>
<sequence>YDAEAERDYAVDTTAPAVGVALLGAGDDDVYNIEEIASGEPDSVEALITLEEGTSPGDTLVVTDGAGNTLTTLVLDQQHIASGVTVWVPVADSASSVSVQATVTDPAGNSASADDAKGVVTVEPEASITIDPVFGGDDFLGNDEAQEGQPISGSVGGEAKAGDVIEVVIGGEVYTTTVDDDGSSWSVNVPADKVSGLSSGDITAKVVGEDQYGNAYEAEADRPYEVQPPASLEVGSNDGENLESSGGDDVILGDRGGKETIIDPATNYNISLIVDTSGSMGNSSGTSGLDRMELTKQALVNLANQLKDHEGTINVQLVPFAKHAGGPIIIENLDASNVQSLIDAIDDLEADGGTNYMAGFQEAAAWFNQQNGQPNAADFENLSYFLTDGNPTYYYDDDGDVEGSGSSTGYDVFKASVDAFAELSGLSSVNGIGIGSGISKDYLEFFDNSGVVGTGEVSFGWGWWAKEVTGPIGEVDIVDTAEDLAAALEGSSEFDELEDLGDDTLTGGDGDDILFGDAISTDHLAWTNGDTNESFAAGEHDGMGYQGLREYLKWEVNGGNAPDDEQVIDYVKDNYDSLFDQNPEKGGNDTLIGGADDDILIGGAGDDVFQWQLGDEGGSNAPAVDVVKDFGNGDDVLDVADLLQDEESAVDLGSYVVAEEDGADTVLYLNSQGNLGGDKENADQVIRLEGKSFSDFGATPGDGEDLVAKMIASGQLNIDQ</sequence>
<dbReference type="Gene3D" id="3.40.50.410">
    <property type="entry name" value="von Willebrand factor, type A domain"/>
    <property type="match status" value="1"/>
</dbReference>
<dbReference type="SMART" id="SM00327">
    <property type="entry name" value="VWA"/>
    <property type="match status" value="1"/>
</dbReference>
<dbReference type="InterPro" id="IPR002035">
    <property type="entry name" value="VWF_A"/>
</dbReference>
<dbReference type="InterPro" id="IPR011049">
    <property type="entry name" value="Serralysin-like_metalloprot_C"/>
</dbReference>
<dbReference type="Gene3D" id="2.60.40.10">
    <property type="entry name" value="Immunoglobulins"/>
    <property type="match status" value="1"/>
</dbReference>
<dbReference type="InterPro" id="IPR001343">
    <property type="entry name" value="Hemolysn_Ca-bd"/>
</dbReference>
<reference evidence="3 4" key="1">
    <citation type="submission" date="2020-12" db="EMBL/GenBank/DDBJ databases">
        <title>Draft genome sequence of Halomonas pacifica strain CARE-V15.</title>
        <authorList>
            <person name="Vignesh N."/>
            <person name="Thabitha A."/>
            <person name="Saravanan R."/>
            <person name="Manigandan V."/>
        </authorList>
    </citation>
    <scope>NUCLEOTIDE SEQUENCE [LARGE SCALE GENOMIC DNA]</scope>
    <source>
        <strain evidence="3 4">CARE-V15</strain>
    </source>
</reference>
<dbReference type="Pfam" id="PF13519">
    <property type="entry name" value="VWA_2"/>
    <property type="match status" value="1"/>
</dbReference>
<dbReference type="PRINTS" id="PR00313">
    <property type="entry name" value="CABNDNGRPT"/>
</dbReference>
<evidence type="ECO:0000256" key="1">
    <source>
        <dbReference type="ARBA" id="ARBA00022837"/>
    </source>
</evidence>
<dbReference type="CDD" id="cd00198">
    <property type="entry name" value="vWFA"/>
    <property type="match status" value="1"/>
</dbReference>
<dbReference type="AlphaFoldDB" id="A0ABD4L6H9"/>
<comment type="caution">
    <text evidence="3">The sequence shown here is derived from an EMBL/GenBank/DDBJ whole genome shotgun (WGS) entry which is preliminary data.</text>
</comment>
<dbReference type="Pfam" id="PF00353">
    <property type="entry name" value="HemolysinCabind"/>
    <property type="match status" value="2"/>
</dbReference>
<name>A0ABD4L6H9_9GAMM</name>
<dbReference type="NCBIfam" id="NF033510">
    <property type="entry name" value="Ca_tandemer"/>
    <property type="match status" value="1"/>
</dbReference>
<evidence type="ECO:0000313" key="3">
    <source>
        <dbReference type="EMBL" id="MBH8581136.1"/>
    </source>
</evidence>
<dbReference type="InterPro" id="IPR049826">
    <property type="entry name" value="Ig-like_ice"/>
</dbReference>
<gene>
    <name evidence="3" type="ORF">I7V36_13615</name>
</gene>
<dbReference type="InterPro" id="IPR013783">
    <property type="entry name" value="Ig-like_fold"/>
</dbReference>
<dbReference type="SUPFAM" id="SSF53300">
    <property type="entry name" value="vWA-like"/>
    <property type="match status" value="1"/>
</dbReference>
<keyword evidence="1" id="KW-0106">Calcium</keyword>